<dbReference type="GO" id="GO:0005764">
    <property type="term" value="C:lysosome"/>
    <property type="evidence" value="ECO:0000318"/>
    <property type="project" value="GO_Central"/>
</dbReference>
<dbReference type="OrthoDB" id="3789175at2759"/>
<dbReference type="SUPFAM" id="SSF75001">
    <property type="entry name" value="Dipeptidyl peptidase I (cathepsin C), exclusion domain"/>
    <property type="match status" value="1"/>
</dbReference>
<evidence type="ECO:0000256" key="3">
    <source>
        <dbReference type="SAM" id="SignalP"/>
    </source>
</evidence>
<evidence type="ECO:0000259" key="4">
    <source>
        <dbReference type="SMART" id="SM00645"/>
    </source>
</evidence>
<sequence>MGLCGYSLLPVLLFLLSGVHDASSYNPSNCLLNDVQGTWVFQVFEGQGPKDNRINCSKLGSPKNKVVIHLRGLNVAEDHISSSGFFTIIHKKGFEVVLNDYKWFAFFKYEGNYRHWTVYCNETFPGWVHDVQGKNWACFTAKKSSDENIRISEARHGQETNSNTHEFGKPINRAQNSWTATGYEKSNVNQMMKRSCHSSFPRPKPVSMSQIMLHKAQTLPRSWDWRNVNGVNYVSPVRSHGNCYGSYAFASMAMLEARIRILTNNSQTPVLSTQQIFSCSEYSQGCEEGISYLTAGKYAQDFGIVEENCFPYLDGRATPCSPKNCPRYYVSEYHYVGGFYGACTEELMRLELVEHGPIVSLFEVYDDLPRHRKGIYHHKCNGGMFCNVKLINFEVLIIGYGTDEETGEDYWIVKDGLGTTWTETSGFFRVRRGTNECGIEGAAVAATPVPRL</sequence>
<dbReference type="InterPro" id="IPR038765">
    <property type="entry name" value="Papain-like_cys_pep_sf"/>
</dbReference>
<dbReference type="HOGENOM" id="CLU_048219_0_0_1"/>
<dbReference type="Pfam" id="PF00112">
    <property type="entry name" value="Peptidase_C1"/>
    <property type="match status" value="1"/>
</dbReference>
<dbReference type="Bgee" id="ENSMODG00000025585">
    <property type="expression patterns" value="Expressed in placenta and 10 other cell types or tissues"/>
</dbReference>
<comment type="similarity">
    <text evidence="2">Belongs to the peptidase C1 family.</text>
</comment>
<dbReference type="Ensembl" id="ENSMODT00000039985.3">
    <property type="protein sequence ID" value="ENSMODP00000038385.1"/>
    <property type="gene ID" value="ENSMODG00000025585.3"/>
</dbReference>
<dbReference type="InterPro" id="IPR013128">
    <property type="entry name" value="Peptidase_C1A"/>
</dbReference>
<organism evidence="5 6">
    <name type="scientific">Monodelphis domestica</name>
    <name type="common">Gray short-tailed opossum</name>
    <dbReference type="NCBI Taxonomy" id="13616"/>
    <lineage>
        <taxon>Eukaryota</taxon>
        <taxon>Metazoa</taxon>
        <taxon>Chordata</taxon>
        <taxon>Craniata</taxon>
        <taxon>Vertebrata</taxon>
        <taxon>Euteleostomi</taxon>
        <taxon>Mammalia</taxon>
        <taxon>Metatheria</taxon>
        <taxon>Didelphimorphia</taxon>
        <taxon>Didelphidae</taxon>
        <taxon>Monodelphis</taxon>
    </lineage>
</organism>
<reference evidence="5" key="2">
    <citation type="submission" date="2025-08" db="UniProtKB">
        <authorList>
            <consortium name="Ensembl"/>
        </authorList>
    </citation>
    <scope>IDENTIFICATION</scope>
</reference>
<dbReference type="GO" id="GO:0004197">
    <property type="term" value="F:cysteine-type endopeptidase activity"/>
    <property type="evidence" value="ECO:0000318"/>
    <property type="project" value="GO_Central"/>
</dbReference>
<dbReference type="Gene3D" id="3.90.70.10">
    <property type="entry name" value="Cysteine proteinases"/>
    <property type="match status" value="1"/>
</dbReference>
<dbReference type="InParanoid" id="F6U2E9"/>
<dbReference type="GO" id="GO:0051603">
    <property type="term" value="P:proteolysis involved in protein catabolic process"/>
    <property type="evidence" value="ECO:0000318"/>
    <property type="project" value="GO_Central"/>
</dbReference>
<dbReference type="Gene3D" id="2.40.128.80">
    <property type="entry name" value="Cathepsin C, exclusion domain"/>
    <property type="match status" value="1"/>
</dbReference>
<dbReference type="InterPro" id="IPR036496">
    <property type="entry name" value="CathepsinC_exc_dom_sf"/>
</dbReference>
<dbReference type="FunFam" id="3.90.70.10:FF:000427">
    <property type="entry name" value="Cathepsin C"/>
    <property type="match status" value="1"/>
</dbReference>
<dbReference type="SUPFAM" id="SSF54001">
    <property type="entry name" value="Cysteine proteinases"/>
    <property type="match status" value="1"/>
</dbReference>
<dbReference type="Pfam" id="PF08773">
    <property type="entry name" value="CathepsinC_exc"/>
    <property type="match status" value="1"/>
</dbReference>
<comment type="cofactor">
    <cofactor evidence="1">
        <name>chloride</name>
        <dbReference type="ChEBI" id="CHEBI:17996"/>
    </cofactor>
</comment>
<evidence type="ECO:0000313" key="5">
    <source>
        <dbReference type="Ensembl" id="ENSMODP00000038385.1"/>
    </source>
</evidence>
<keyword evidence="3" id="KW-0732">Signal</keyword>
<evidence type="ECO:0000256" key="2">
    <source>
        <dbReference type="ARBA" id="ARBA00008455"/>
    </source>
</evidence>
<dbReference type="GeneTree" id="ENSGT00940000155787"/>
<dbReference type="KEGG" id="mdo:100010381"/>
<dbReference type="GeneID" id="100010381"/>
<dbReference type="AlphaFoldDB" id="F6U2E9"/>
<dbReference type="OMA" id="MNSRIMI"/>
<dbReference type="FunFam" id="2.40.128.80:FF:000003">
    <property type="entry name" value="Cathepsin C"/>
    <property type="match status" value="1"/>
</dbReference>
<reference evidence="5 6" key="1">
    <citation type="journal article" date="2007" name="Nature">
        <title>Genome of the marsupial Monodelphis domestica reveals innovation in non-coding sequences.</title>
        <authorList>
            <person name="Mikkelsen T.S."/>
            <person name="Wakefield M.J."/>
            <person name="Aken B."/>
            <person name="Amemiya C.T."/>
            <person name="Chang J.L."/>
            <person name="Duke S."/>
            <person name="Garber M."/>
            <person name="Gentles A.J."/>
            <person name="Goodstadt L."/>
            <person name="Heger A."/>
            <person name="Jurka J."/>
            <person name="Kamal M."/>
            <person name="Mauceli E."/>
            <person name="Searle S.M."/>
            <person name="Sharpe T."/>
            <person name="Baker M.L."/>
            <person name="Batzer M.A."/>
            <person name="Benos P.V."/>
            <person name="Belov K."/>
            <person name="Clamp M."/>
            <person name="Cook A."/>
            <person name="Cuff J."/>
            <person name="Das R."/>
            <person name="Davidow L."/>
            <person name="Deakin J.E."/>
            <person name="Fazzari M.J."/>
            <person name="Glass J.L."/>
            <person name="Grabherr M."/>
            <person name="Greally J.M."/>
            <person name="Gu W."/>
            <person name="Hore T.A."/>
            <person name="Huttley G.A."/>
            <person name="Kleber M."/>
            <person name="Jirtle R.L."/>
            <person name="Koina E."/>
            <person name="Lee J.T."/>
            <person name="Mahony S."/>
            <person name="Marra M.A."/>
            <person name="Miller R.D."/>
            <person name="Nicholls R.D."/>
            <person name="Oda M."/>
            <person name="Papenfuss A.T."/>
            <person name="Parra Z.E."/>
            <person name="Pollock D.D."/>
            <person name="Ray D.A."/>
            <person name="Schein J.E."/>
            <person name="Speed T.P."/>
            <person name="Thompson K."/>
            <person name="VandeBerg J.L."/>
            <person name="Wade C.M."/>
            <person name="Walker J.A."/>
            <person name="Waters P.D."/>
            <person name="Webber C."/>
            <person name="Weidman J.R."/>
            <person name="Xie X."/>
            <person name="Zody M.C."/>
            <person name="Baldwin J."/>
            <person name="Abdouelleil A."/>
            <person name="Abdulkadir J."/>
            <person name="Abebe A."/>
            <person name="Abera B."/>
            <person name="Abreu J."/>
            <person name="Acer S.C."/>
            <person name="Aftuck L."/>
            <person name="Alexander A."/>
            <person name="An P."/>
            <person name="Anderson E."/>
            <person name="Anderson S."/>
            <person name="Arachi H."/>
            <person name="Azer M."/>
            <person name="Bachantsang P."/>
            <person name="Barry A."/>
            <person name="Bayul T."/>
            <person name="Berlin A."/>
            <person name="Bessette D."/>
            <person name="Bloom T."/>
            <person name="Bloom T."/>
            <person name="Boguslavskiy L."/>
            <person name="Bonnet C."/>
            <person name="Boukhgalter B."/>
            <person name="Bourzgui I."/>
            <person name="Brown A."/>
            <person name="Cahill P."/>
            <person name="Channer S."/>
            <person name="Cheshatsang Y."/>
            <person name="Chuda L."/>
            <person name="Citroen M."/>
            <person name="Collymore A."/>
            <person name="Cooke P."/>
            <person name="Costello M."/>
            <person name="D'Aco K."/>
            <person name="Daza R."/>
            <person name="De Haan G."/>
            <person name="DeGray S."/>
            <person name="DeMaso C."/>
            <person name="Dhargay N."/>
            <person name="Dooley K."/>
            <person name="Dooley E."/>
            <person name="Doricent M."/>
            <person name="Dorje P."/>
            <person name="Dorjee K."/>
            <person name="Dupes A."/>
            <person name="Elong R."/>
            <person name="Falk J."/>
            <person name="Farina A."/>
            <person name="Faro S."/>
            <person name="Ferguson D."/>
            <person name="Fisher S."/>
            <person name="Foley C.D."/>
            <person name="Franke A."/>
            <person name="Friedrich D."/>
            <person name="Gadbois L."/>
            <person name="Gearin G."/>
            <person name="Gearin C.R."/>
            <person name="Giannoukos G."/>
            <person name="Goode T."/>
            <person name="Graham J."/>
            <person name="Grandbois E."/>
            <person name="Grewal S."/>
            <person name="Gyaltsen K."/>
            <person name="Hafez N."/>
            <person name="Hagos B."/>
            <person name="Hall J."/>
            <person name="Henson C."/>
            <person name="Hollinger A."/>
            <person name="Honan T."/>
            <person name="Huard M.D."/>
            <person name="Hughes L."/>
            <person name="Hurhula B."/>
            <person name="Husby M.E."/>
            <person name="Kamat A."/>
            <person name="Kanga B."/>
            <person name="Kashin S."/>
            <person name="Khazanovich D."/>
            <person name="Kisner P."/>
            <person name="Lance K."/>
            <person name="Lara M."/>
            <person name="Lee W."/>
            <person name="Lennon N."/>
            <person name="Letendre F."/>
            <person name="LeVine R."/>
            <person name="Lipovsky A."/>
            <person name="Liu X."/>
            <person name="Liu J."/>
            <person name="Liu S."/>
            <person name="Lokyitsang T."/>
            <person name="Lokyitsang Y."/>
            <person name="Lubonja R."/>
            <person name="Lui A."/>
            <person name="MacDonald P."/>
            <person name="Magnisalis V."/>
            <person name="Maru K."/>
            <person name="Matthews C."/>
            <person name="McCusker W."/>
            <person name="McDonough S."/>
            <person name="Mehta T."/>
            <person name="Meldrim J."/>
            <person name="Meneus L."/>
            <person name="Mihai O."/>
            <person name="Mihalev A."/>
            <person name="Mihova T."/>
            <person name="Mittelman R."/>
            <person name="Mlenga V."/>
            <person name="Montmayeur A."/>
            <person name="Mulrain L."/>
            <person name="Navidi A."/>
            <person name="Naylor J."/>
            <person name="Negash T."/>
            <person name="Nguyen T."/>
            <person name="Nguyen N."/>
            <person name="Nicol R."/>
            <person name="Norbu C."/>
            <person name="Norbu N."/>
            <person name="Novod N."/>
            <person name="O'Neill B."/>
            <person name="Osman S."/>
            <person name="Markiewicz E."/>
            <person name="Oyono O.L."/>
            <person name="Patti C."/>
            <person name="Phunkhang P."/>
            <person name="Pierre F."/>
            <person name="Priest M."/>
            <person name="Raghuraman S."/>
            <person name="Rege F."/>
            <person name="Reyes R."/>
            <person name="Rise C."/>
            <person name="Rogov P."/>
            <person name="Ross K."/>
            <person name="Ryan E."/>
            <person name="Settipalli S."/>
            <person name="Shea T."/>
            <person name="Sherpa N."/>
            <person name="Shi L."/>
            <person name="Shih D."/>
            <person name="Sparrow T."/>
            <person name="Spaulding J."/>
            <person name="Stalker J."/>
            <person name="Stange-Thomann N."/>
            <person name="Stavropoulos S."/>
            <person name="Stone C."/>
            <person name="Strader C."/>
            <person name="Tesfaye S."/>
            <person name="Thomson T."/>
            <person name="Thoulutsang Y."/>
            <person name="Thoulutsang D."/>
            <person name="Topham K."/>
            <person name="Topping I."/>
            <person name="Tsamla T."/>
            <person name="Vassiliev H."/>
            <person name="Vo A."/>
            <person name="Wangchuk T."/>
            <person name="Wangdi T."/>
            <person name="Weiand M."/>
            <person name="Wilkinson J."/>
            <person name="Wilson A."/>
            <person name="Yadav S."/>
            <person name="Young G."/>
            <person name="Yu Q."/>
            <person name="Zembek L."/>
            <person name="Zhong D."/>
            <person name="Zimmer A."/>
            <person name="Zwirko Z."/>
            <person name="Jaffe D.B."/>
            <person name="Alvarez P."/>
            <person name="Brockman W."/>
            <person name="Butler J."/>
            <person name="Chin C."/>
            <person name="Gnerre S."/>
            <person name="MacCallum I."/>
            <person name="Graves J.A."/>
            <person name="Ponting C.P."/>
            <person name="Breen M."/>
            <person name="Samollow P.B."/>
            <person name="Lander E.S."/>
            <person name="Lindblad-Toh K."/>
        </authorList>
    </citation>
    <scope>NUCLEOTIDE SEQUENCE [LARGE SCALE GENOMIC DNA]</scope>
</reference>
<feature type="domain" description="Peptidase C1A papain C-terminal" evidence="4">
    <location>
        <begin position="219"/>
        <end position="447"/>
    </location>
</feature>
<dbReference type="InterPro" id="IPR000668">
    <property type="entry name" value="Peptidase_C1A_C"/>
</dbReference>
<dbReference type="PANTHER" id="PTHR12411">
    <property type="entry name" value="CYSTEINE PROTEASE FAMILY C1-RELATED"/>
    <property type="match status" value="1"/>
</dbReference>
<name>F6U2E9_MONDO</name>
<feature type="signal peptide" evidence="3">
    <location>
        <begin position="1"/>
        <end position="24"/>
    </location>
</feature>
<dbReference type="GO" id="GO:0005615">
    <property type="term" value="C:extracellular space"/>
    <property type="evidence" value="ECO:0000318"/>
    <property type="project" value="GO_Central"/>
</dbReference>
<dbReference type="STRING" id="13616.ENSMODP00000038385"/>
<reference evidence="5" key="3">
    <citation type="submission" date="2025-09" db="UniProtKB">
        <authorList>
            <consortium name="Ensembl"/>
        </authorList>
    </citation>
    <scope>IDENTIFICATION</scope>
</reference>
<proteinExistence type="inferred from homology"/>
<dbReference type="InterPro" id="IPR014882">
    <property type="entry name" value="CathepsinC_exc"/>
</dbReference>
<protein>
    <submittedName>
        <fullName evidence="5">Dipeptidyl peptidase 1</fullName>
    </submittedName>
</protein>
<feature type="chain" id="PRO_5018759055" evidence="3">
    <location>
        <begin position="25"/>
        <end position="452"/>
    </location>
</feature>
<evidence type="ECO:0000256" key="1">
    <source>
        <dbReference type="ARBA" id="ARBA00001923"/>
    </source>
</evidence>
<evidence type="ECO:0000313" key="6">
    <source>
        <dbReference type="Proteomes" id="UP000002280"/>
    </source>
</evidence>
<accession>F6U2E9</accession>
<dbReference type="SMART" id="SM00645">
    <property type="entry name" value="Pept_C1"/>
    <property type="match status" value="1"/>
</dbReference>
<keyword evidence="6" id="KW-1185">Reference proteome</keyword>
<dbReference type="Proteomes" id="UP000002280">
    <property type="component" value="Chromosome 4"/>
</dbReference>
<dbReference type="eggNOG" id="KOG1543">
    <property type="taxonomic scope" value="Eukaryota"/>
</dbReference>